<dbReference type="RefSeq" id="WP_226543190.1">
    <property type="nucleotide sequence ID" value="NZ_CP129013.1"/>
</dbReference>
<evidence type="ECO:0000313" key="2">
    <source>
        <dbReference type="Proteomes" id="UP001197974"/>
    </source>
</evidence>
<protein>
    <submittedName>
        <fullName evidence="1">Uncharacterized protein</fullName>
    </submittedName>
</protein>
<keyword evidence="2" id="KW-1185">Reference proteome</keyword>
<reference evidence="1 2" key="1">
    <citation type="submission" date="2023-06" db="EMBL/GenBank/DDBJ databases">
        <title>Five Gram-positive bacteria isolated from mangrove sediments in Shenzhen, Guangdong, China.</title>
        <authorList>
            <person name="Yu S."/>
            <person name="Zheng W."/>
            <person name="Huang Y."/>
        </authorList>
    </citation>
    <scope>NUCLEOTIDE SEQUENCE [LARGE SCALE GENOMIC DNA]</scope>
    <source>
        <strain evidence="1 2">SaN35-3</strain>
    </source>
</reference>
<name>A0ABY9JW10_9BACI</name>
<dbReference type="EMBL" id="CP129013">
    <property type="protein sequence ID" value="WLR42600.1"/>
    <property type="molecule type" value="Genomic_DNA"/>
</dbReference>
<gene>
    <name evidence="1" type="ORF">LC087_18270</name>
</gene>
<dbReference type="Proteomes" id="UP001197974">
    <property type="component" value="Chromosome"/>
</dbReference>
<accession>A0ABY9JW10</accession>
<sequence>MKRGTVQFVKDVKNGAVLFLDGARGGFKRLNNPDGNFAYAMNGSRNVLDSQFVNNNLSHVMSSVNRVDVIGIKLEINILLQ</sequence>
<organism evidence="1 2">
    <name type="scientific">Bacillus carboniphilus</name>
    <dbReference type="NCBI Taxonomy" id="86663"/>
    <lineage>
        <taxon>Bacteria</taxon>
        <taxon>Bacillati</taxon>
        <taxon>Bacillota</taxon>
        <taxon>Bacilli</taxon>
        <taxon>Bacillales</taxon>
        <taxon>Bacillaceae</taxon>
        <taxon>Bacillus</taxon>
    </lineage>
</organism>
<proteinExistence type="predicted"/>
<evidence type="ECO:0000313" key="1">
    <source>
        <dbReference type="EMBL" id="WLR42600.1"/>
    </source>
</evidence>